<dbReference type="EMBL" id="JAHRIQ010085956">
    <property type="protein sequence ID" value="MEQ2249634.1"/>
    <property type="molecule type" value="Genomic_DNA"/>
</dbReference>
<comment type="caution">
    <text evidence="1">The sequence shown here is derived from an EMBL/GenBank/DDBJ whole genome shotgun (WGS) entry which is preliminary data.</text>
</comment>
<protein>
    <submittedName>
        <fullName evidence="1">Uncharacterized protein</fullName>
    </submittedName>
</protein>
<dbReference type="Proteomes" id="UP001482620">
    <property type="component" value="Unassembled WGS sequence"/>
</dbReference>
<name>A0ABV0UWS2_9TELE</name>
<keyword evidence="2" id="KW-1185">Reference proteome</keyword>
<gene>
    <name evidence="1" type="ORF">ILYODFUR_031385</name>
</gene>
<reference evidence="1 2" key="1">
    <citation type="submission" date="2021-06" db="EMBL/GenBank/DDBJ databases">
        <authorList>
            <person name="Palmer J.M."/>
        </authorList>
    </citation>
    <scope>NUCLEOTIDE SEQUENCE [LARGE SCALE GENOMIC DNA]</scope>
    <source>
        <strain evidence="2">if_2019</strain>
        <tissue evidence="1">Muscle</tissue>
    </source>
</reference>
<proteinExistence type="predicted"/>
<sequence>MNEASELVWQGKGWPVRLAANRCQTGTSVFNVSSATSFLNTQTALTGAVQQTAVSYFTSASQRPTFCLEVGSQNEQTKKTKTPKNEMSSYVLVNLIEEL</sequence>
<organism evidence="1 2">
    <name type="scientific">Ilyodon furcidens</name>
    <name type="common">goldbreast splitfin</name>
    <dbReference type="NCBI Taxonomy" id="33524"/>
    <lineage>
        <taxon>Eukaryota</taxon>
        <taxon>Metazoa</taxon>
        <taxon>Chordata</taxon>
        <taxon>Craniata</taxon>
        <taxon>Vertebrata</taxon>
        <taxon>Euteleostomi</taxon>
        <taxon>Actinopterygii</taxon>
        <taxon>Neopterygii</taxon>
        <taxon>Teleostei</taxon>
        <taxon>Neoteleostei</taxon>
        <taxon>Acanthomorphata</taxon>
        <taxon>Ovalentaria</taxon>
        <taxon>Atherinomorphae</taxon>
        <taxon>Cyprinodontiformes</taxon>
        <taxon>Goodeidae</taxon>
        <taxon>Ilyodon</taxon>
    </lineage>
</organism>
<evidence type="ECO:0000313" key="2">
    <source>
        <dbReference type="Proteomes" id="UP001482620"/>
    </source>
</evidence>
<accession>A0ABV0UWS2</accession>
<evidence type="ECO:0000313" key="1">
    <source>
        <dbReference type="EMBL" id="MEQ2249634.1"/>
    </source>
</evidence>